<sequence>MTVIQPQDTFRLRAPLQLAGEISVPGDKSISHRSVILAGISEGRSTISGFLNSADCLATMKIMQALGVSIEASGDDFVVQGVGLHGLTEADDVLDCGNAGTGMRLLAGLLAAQSFSSTLVGDESLSQRPMKRIIEPLTRMGARIESDNYTAPLHFEPAIGLTGIDYHSPVASAQVKSAILLAGLYANGSTSVTEPQLSRDHTETMLKGFGCEVQRDGLTVRITAPEKLTAQDILVPGDVSSAAFFMVLGVLHPQADFVINQVSINPTRAAVIHILQDMGADITVFNQTEQGGEPVADVRIKSSQLQGIDIPNKYIASAIDEFPILFIAAALAQGTTRLTGAEELRHKESDRIAVMCQGLKRLGIDCEELSDGAVIYGGQLGSGIVDGHGDHRCAMSFLVASALTDRPISVRGCHNINTSFPGFFQVCNDLGVNTERPLPVIAVDGPSGVGKGTLCSRLARSLGWHLLDSGAIYRALALKIIKDALVDADEDDWIQAATELDLHFEVDADRGTRIMLDGENVTARLRSEQCAKVASQVAPVAAVRTALLHRQQAFLKPPGLVADGRDMGTVVFKNAPLKLFLTASATIRAERRYKQLQSAGVDVKIRDLLKDIEARDQRDSGRAVAPLVPADDAIVIDTGDLSIDKVYELAMQLVHDNLSLVTSDASSTG</sequence>
<dbReference type="PROSITE" id="PS00885">
    <property type="entry name" value="EPSP_SYNTHASE_2"/>
    <property type="match status" value="1"/>
</dbReference>
<evidence type="ECO:0000256" key="3">
    <source>
        <dbReference type="ARBA" id="ARBA00009948"/>
    </source>
</evidence>
<dbReference type="RefSeq" id="WP_188364660.1">
    <property type="nucleotide sequence ID" value="NZ_BAABJF010000017.1"/>
</dbReference>
<comment type="caution">
    <text evidence="14">Lacks conserved residue(s) required for the propagation of feature annotation.</text>
</comment>
<keyword evidence="4 14" id="KW-0963">Cytoplasm</keyword>
<comment type="catalytic activity">
    <reaction evidence="13 15">
        <text>CMP + ATP = CDP + ADP</text>
        <dbReference type="Rhea" id="RHEA:11600"/>
        <dbReference type="ChEBI" id="CHEBI:30616"/>
        <dbReference type="ChEBI" id="CHEBI:58069"/>
        <dbReference type="ChEBI" id="CHEBI:60377"/>
        <dbReference type="ChEBI" id="CHEBI:456216"/>
        <dbReference type="EC" id="2.7.4.25"/>
    </reaction>
</comment>
<dbReference type="EMBL" id="BMEO01000003">
    <property type="protein sequence ID" value="GGF91353.1"/>
    <property type="molecule type" value="Genomic_DNA"/>
</dbReference>
<feature type="binding site" evidence="14">
    <location>
        <position position="347"/>
    </location>
    <ligand>
        <name>3-phosphoshikimate</name>
        <dbReference type="ChEBI" id="CHEBI:145989"/>
    </ligand>
</feature>
<evidence type="ECO:0000256" key="14">
    <source>
        <dbReference type="HAMAP-Rule" id="MF_00210"/>
    </source>
</evidence>
<evidence type="ECO:0000313" key="19">
    <source>
        <dbReference type="Proteomes" id="UP000605253"/>
    </source>
</evidence>
<comment type="subcellular location">
    <subcellularLocation>
        <location evidence="14">Cytoplasm</location>
    </subcellularLocation>
</comment>
<dbReference type="Proteomes" id="UP000605253">
    <property type="component" value="Unassembled WGS sequence"/>
</dbReference>
<keyword evidence="5 14" id="KW-0028">Amino-acid biosynthesis</keyword>
<dbReference type="CDD" id="cd01556">
    <property type="entry name" value="EPSP_synthase"/>
    <property type="match status" value="1"/>
</dbReference>
<evidence type="ECO:0000256" key="10">
    <source>
        <dbReference type="ARBA" id="ARBA00023141"/>
    </source>
</evidence>
<organism evidence="18 19">
    <name type="scientific">Marinicella pacifica</name>
    <dbReference type="NCBI Taxonomy" id="1171543"/>
    <lineage>
        <taxon>Bacteria</taxon>
        <taxon>Pseudomonadati</taxon>
        <taxon>Pseudomonadota</taxon>
        <taxon>Gammaproteobacteria</taxon>
        <taxon>Lysobacterales</taxon>
        <taxon>Marinicellaceae</taxon>
        <taxon>Marinicella</taxon>
    </lineage>
</organism>
<dbReference type="Pfam" id="PF02224">
    <property type="entry name" value="Cytidylate_kin"/>
    <property type="match status" value="1"/>
</dbReference>
<dbReference type="InterPro" id="IPR011994">
    <property type="entry name" value="Cytidylate_kinase_dom"/>
</dbReference>
<dbReference type="EC" id="2.5.1.19" evidence="14"/>
<feature type="binding site" evidence="14">
    <location>
        <position position="320"/>
    </location>
    <ligand>
        <name>3-phosphoshikimate</name>
        <dbReference type="ChEBI" id="CHEBI:145989"/>
    </ligand>
</feature>
<dbReference type="InterPro" id="IPR036968">
    <property type="entry name" value="Enolpyruvate_Tfrase_sf"/>
</dbReference>
<evidence type="ECO:0000256" key="5">
    <source>
        <dbReference type="ARBA" id="ARBA00022605"/>
    </source>
</evidence>
<comment type="pathway">
    <text evidence="1 14">Metabolic intermediate biosynthesis; chorismate biosynthesis; chorismate from D-erythrose 4-phosphate and phosphoenolpyruvate: step 6/7.</text>
</comment>
<dbReference type="NCBIfam" id="TIGR00017">
    <property type="entry name" value="cmk"/>
    <property type="match status" value="1"/>
</dbReference>
<feature type="binding site" evidence="14">
    <location>
        <position position="174"/>
    </location>
    <ligand>
        <name>3-phosphoshikimate</name>
        <dbReference type="ChEBI" id="CHEBI:145989"/>
    </ligand>
</feature>
<dbReference type="Gene3D" id="3.65.10.10">
    <property type="entry name" value="Enolpyruvate transferase domain"/>
    <property type="match status" value="2"/>
</dbReference>
<evidence type="ECO:0000256" key="15">
    <source>
        <dbReference type="HAMAP-Rule" id="MF_00238"/>
    </source>
</evidence>
<feature type="binding site" evidence="15">
    <location>
        <begin position="445"/>
        <end position="453"/>
    </location>
    <ligand>
        <name>ATP</name>
        <dbReference type="ChEBI" id="CHEBI:30616"/>
    </ligand>
</feature>
<keyword evidence="7 15" id="KW-0547">Nucleotide-binding</keyword>
<feature type="binding site" evidence="14">
    <location>
        <position position="128"/>
    </location>
    <ligand>
        <name>phosphoenolpyruvate</name>
        <dbReference type="ChEBI" id="CHEBI:58702"/>
    </ligand>
</feature>
<keyword evidence="9 15" id="KW-0067">ATP-binding</keyword>
<evidence type="ECO:0000256" key="1">
    <source>
        <dbReference type="ARBA" id="ARBA00004811"/>
    </source>
</evidence>
<dbReference type="InterPro" id="IPR013792">
    <property type="entry name" value="RNA3'P_cycl/enolpyr_Trfase_a/b"/>
</dbReference>
<dbReference type="GO" id="GO:0003866">
    <property type="term" value="F:3-phosphoshikimate 1-carboxyvinyltransferase activity"/>
    <property type="evidence" value="ECO:0007669"/>
    <property type="project" value="UniProtKB-UniRule"/>
</dbReference>
<dbReference type="Gene3D" id="3.40.50.300">
    <property type="entry name" value="P-loop containing nucleotide triphosphate hydrolases"/>
    <property type="match status" value="1"/>
</dbReference>
<evidence type="ECO:0000256" key="4">
    <source>
        <dbReference type="ARBA" id="ARBA00022490"/>
    </source>
</evidence>
<comment type="catalytic activity">
    <reaction evidence="12 15">
        <text>dCMP + ATP = dCDP + ADP</text>
        <dbReference type="Rhea" id="RHEA:25094"/>
        <dbReference type="ChEBI" id="CHEBI:30616"/>
        <dbReference type="ChEBI" id="CHEBI:57566"/>
        <dbReference type="ChEBI" id="CHEBI:58593"/>
        <dbReference type="ChEBI" id="CHEBI:456216"/>
        <dbReference type="EC" id="2.7.4.25"/>
    </reaction>
</comment>
<reference evidence="18" key="1">
    <citation type="journal article" date="2014" name="Int. J. Syst. Evol. Microbiol.">
        <title>Complete genome sequence of Corynebacterium casei LMG S-19264T (=DSM 44701T), isolated from a smear-ripened cheese.</title>
        <authorList>
            <consortium name="US DOE Joint Genome Institute (JGI-PGF)"/>
            <person name="Walter F."/>
            <person name="Albersmeier A."/>
            <person name="Kalinowski J."/>
            <person name="Ruckert C."/>
        </authorList>
    </citation>
    <scope>NUCLEOTIDE SEQUENCE</scope>
    <source>
        <strain evidence="18">CGMCC 1.12181</strain>
    </source>
</reference>
<dbReference type="PROSITE" id="PS00104">
    <property type="entry name" value="EPSP_SYNTHASE_1"/>
    <property type="match status" value="1"/>
</dbReference>
<comment type="function">
    <text evidence="14">Catalyzes the transfer of the enolpyruvyl moiety of phosphoenolpyruvate (PEP) to the 5-hydroxyl of shikimate-3-phosphate (S3P) to produce enolpyruvyl shikimate-3-phosphate and inorganic phosphate.</text>
</comment>
<dbReference type="EC" id="2.7.4.25" evidence="15"/>
<evidence type="ECO:0000256" key="8">
    <source>
        <dbReference type="ARBA" id="ARBA00022777"/>
    </source>
</evidence>
<comment type="similarity">
    <text evidence="2 15">Belongs to the cytidylate kinase family. Type 1 subfamily.</text>
</comment>
<dbReference type="GO" id="GO:0008652">
    <property type="term" value="P:amino acid biosynthetic process"/>
    <property type="evidence" value="ECO:0007669"/>
    <property type="project" value="UniProtKB-KW"/>
</dbReference>
<comment type="subunit">
    <text evidence="14">Monomer.</text>
</comment>
<feature type="binding site" evidence="14">
    <location>
        <position position="28"/>
    </location>
    <ligand>
        <name>3-phosphoshikimate</name>
        <dbReference type="ChEBI" id="CHEBI:145989"/>
    </ligand>
</feature>
<dbReference type="InterPro" id="IPR027417">
    <property type="entry name" value="P-loop_NTPase"/>
</dbReference>
<dbReference type="NCBIfam" id="TIGR01356">
    <property type="entry name" value="aroA"/>
    <property type="match status" value="1"/>
</dbReference>
<dbReference type="GO" id="GO:0036431">
    <property type="term" value="F:dCMP kinase activity"/>
    <property type="evidence" value="ECO:0007669"/>
    <property type="project" value="InterPro"/>
</dbReference>
<dbReference type="SUPFAM" id="SSF52540">
    <property type="entry name" value="P-loop containing nucleoside triphosphate hydrolases"/>
    <property type="match status" value="1"/>
</dbReference>
<proteinExistence type="inferred from homology"/>
<dbReference type="GO" id="GO:0005737">
    <property type="term" value="C:cytoplasm"/>
    <property type="evidence" value="ECO:0007669"/>
    <property type="project" value="UniProtKB-SubCell"/>
</dbReference>
<dbReference type="FunFam" id="3.65.10.10:FF:000005">
    <property type="entry name" value="3-phosphoshikimate 1-carboxyvinyltransferase"/>
    <property type="match status" value="1"/>
</dbReference>
<evidence type="ECO:0000256" key="6">
    <source>
        <dbReference type="ARBA" id="ARBA00022679"/>
    </source>
</evidence>
<feature type="binding site" evidence="14">
    <location>
        <position position="28"/>
    </location>
    <ligand>
        <name>phosphoenolpyruvate</name>
        <dbReference type="ChEBI" id="CHEBI:58702"/>
    </ligand>
</feature>
<dbReference type="HAMAP" id="MF_00238">
    <property type="entry name" value="Cytidyl_kinase_type1"/>
    <property type="match status" value="1"/>
</dbReference>
<evidence type="ECO:0000313" key="18">
    <source>
        <dbReference type="EMBL" id="GGF91353.1"/>
    </source>
</evidence>
<keyword evidence="10 14" id="KW-0057">Aromatic amino acid biosynthesis</keyword>
<dbReference type="CDD" id="cd02020">
    <property type="entry name" value="CMPK"/>
    <property type="match status" value="1"/>
</dbReference>
<dbReference type="PANTHER" id="PTHR21090">
    <property type="entry name" value="AROM/DEHYDROQUINATE SYNTHASE"/>
    <property type="match status" value="1"/>
</dbReference>
<feature type="active site" description="Proton acceptor" evidence="14">
    <location>
        <position position="320"/>
    </location>
</feature>
<accession>A0A917CNK0</accession>
<keyword evidence="19" id="KW-1185">Reference proteome</keyword>
<feature type="binding site" evidence="14">
    <location>
        <position position="174"/>
    </location>
    <ligand>
        <name>phosphoenolpyruvate</name>
        <dbReference type="ChEBI" id="CHEBI:58702"/>
    </ligand>
</feature>
<dbReference type="GO" id="GO:0006220">
    <property type="term" value="P:pyrimidine nucleotide metabolic process"/>
    <property type="evidence" value="ECO:0007669"/>
    <property type="project" value="UniProtKB-UniRule"/>
</dbReference>
<reference evidence="18" key="2">
    <citation type="submission" date="2020-09" db="EMBL/GenBank/DDBJ databases">
        <authorList>
            <person name="Sun Q."/>
            <person name="Zhou Y."/>
        </authorList>
    </citation>
    <scope>NUCLEOTIDE SEQUENCE</scope>
    <source>
        <strain evidence="18">CGMCC 1.12181</strain>
    </source>
</reference>
<evidence type="ECO:0000256" key="2">
    <source>
        <dbReference type="ARBA" id="ARBA00009427"/>
    </source>
</evidence>
<feature type="binding site" evidence="14">
    <location>
        <position position="33"/>
    </location>
    <ligand>
        <name>3-phosphoshikimate</name>
        <dbReference type="ChEBI" id="CHEBI:145989"/>
    </ligand>
</feature>
<dbReference type="GO" id="GO:0005524">
    <property type="term" value="F:ATP binding"/>
    <property type="evidence" value="ECO:0007669"/>
    <property type="project" value="UniProtKB-UniRule"/>
</dbReference>
<protein>
    <recommendedName>
        <fullName evidence="14 15">Multifunctional fusion protein</fullName>
    </recommendedName>
    <domain>
        <recommendedName>
            <fullName evidence="14">3-phosphoshikimate 1-carboxyvinyltransferase</fullName>
            <ecNumber evidence="14">2.5.1.19</ecNumber>
        </recommendedName>
        <alternativeName>
            <fullName evidence="14">5-enolpyruvylshikimate-3-phosphate synthase</fullName>
            <shortName evidence="14">EPSP synthase</shortName>
            <shortName evidence="14">EPSPS</shortName>
        </alternativeName>
    </domain>
    <domain>
        <recommendedName>
            <fullName evidence="15">Cytidylate kinase</fullName>
            <shortName evidence="15">CK</shortName>
            <ecNumber evidence="15">2.7.4.25</ecNumber>
        </recommendedName>
        <alternativeName>
            <fullName evidence="15">Cytidine monophosphate kinase</fullName>
            <shortName evidence="15">CMP kinase</shortName>
        </alternativeName>
    </domain>
</protein>
<feature type="binding site" evidence="14">
    <location>
        <position position="351"/>
    </location>
    <ligand>
        <name>phosphoenolpyruvate</name>
        <dbReference type="ChEBI" id="CHEBI:58702"/>
    </ligand>
</feature>
<dbReference type="SUPFAM" id="SSF55205">
    <property type="entry name" value="EPT/RTPC-like"/>
    <property type="match status" value="1"/>
</dbReference>
<dbReference type="InterPro" id="IPR006264">
    <property type="entry name" value="EPSP_synthase"/>
</dbReference>
<comment type="similarity">
    <text evidence="3 14">Belongs to the EPSP synthase family.</text>
</comment>
<dbReference type="PANTHER" id="PTHR21090:SF5">
    <property type="entry name" value="PENTAFUNCTIONAL AROM POLYPEPTIDE"/>
    <property type="match status" value="1"/>
</dbReference>
<dbReference type="AlphaFoldDB" id="A0A917CNK0"/>
<evidence type="ECO:0000256" key="13">
    <source>
        <dbReference type="ARBA" id="ARBA00048478"/>
    </source>
</evidence>
<feature type="domain" description="Enolpyruvate transferase" evidence="16">
    <location>
        <begin position="15"/>
        <end position="425"/>
    </location>
</feature>
<evidence type="ECO:0000256" key="12">
    <source>
        <dbReference type="ARBA" id="ARBA00047615"/>
    </source>
</evidence>
<evidence type="ECO:0000259" key="17">
    <source>
        <dbReference type="Pfam" id="PF02224"/>
    </source>
</evidence>
<dbReference type="InterPro" id="IPR001986">
    <property type="entry name" value="Enolpyruvate_Tfrase_dom"/>
</dbReference>
<keyword evidence="8 15" id="KW-0418">Kinase</keyword>
<feature type="binding site" evidence="14">
    <location>
        <position position="172"/>
    </location>
    <ligand>
        <name>3-phosphoshikimate</name>
        <dbReference type="ChEBI" id="CHEBI:145989"/>
    </ligand>
</feature>
<dbReference type="HAMAP" id="MF_00210">
    <property type="entry name" value="EPSP_synth"/>
    <property type="match status" value="1"/>
</dbReference>
<keyword evidence="6 14" id="KW-0808">Transferase</keyword>
<evidence type="ECO:0000256" key="11">
    <source>
        <dbReference type="ARBA" id="ARBA00044633"/>
    </source>
</evidence>
<dbReference type="GO" id="GO:0009073">
    <property type="term" value="P:aromatic amino acid family biosynthetic process"/>
    <property type="evidence" value="ECO:0007669"/>
    <property type="project" value="UniProtKB-KW"/>
</dbReference>
<feature type="binding site" evidence="14">
    <location>
        <position position="100"/>
    </location>
    <ligand>
        <name>phosphoenolpyruvate</name>
        <dbReference type="ChEBI" id="CHEBI:58702"/>
    </ligand>
</feature>
<gene>
    <name evidence="15" type="primary">cmk</name>
    <name evidence="14" type="synonym">aroA</name>
    <name evidence="18" type="ORF">GCM10011365_10720</name>
</gene>
<dbReference type="InterPro" id="IPR023193">
    <property type="entry name" value="EPSP_synthase_CS"/>
</dbReference>
<comment type="catalytic activity">
    <reaction evidence="11">
        <text>3-phosphoshikimate + phosphoenolpyruvate = 5-O-(1-carboxyvinyl)-3-phosphoshikimate + phosphate</text>
        <dbReference type="Rhea" id="RHEA:21256"/>
        <dbReference type="ChEBI" id="CHEBI:43474"/>
        <dbReference type="ChEBI" id="CHEBI:57701"/>
        <dbReference type="ChEBI" id="CHEBI:58702"/>
        <dbReference type="ChEBI" id="CHEBI:145989"/>
        <dbReference type="EC" id="2.5.1.19"/>
    </reaction>
    <physiologicalReaction direction="left-to-right" evidence="11">
        <dbReference type="Rhea" id="RHEA:21257"/>
    </physiologicalReaction>
</comment>
<evidence type="ECO:0000259" key="16">
    <source>
        <dbReference type="Pfam" id="PF00275"/>
    </source>
</evidence>
<dbReference type="Pfam" id="PF00275">
    <property type="entry name" value="EPSP_synthase"/>
    <property type="match status" value="1"/>
</dbReference>
<evidence type="ECO:0000256" key="7">
    <source>
        <dbReference type="ARBA" id="ARBA00022741"/>
    </source>
</evidence>
<evidence type="ECO:0000256" key="9">
    <source>
        <dbReference type="ARBA" id="ARBA00022840"/>
    </source>
</evidence>
<dbReference type="GO" id="GO:0009423">
    <property type="term" value="P:chorismate biosynthetic process"/>
    <property type="evidence" value="ECO:0007669"/>
    <property type="project" value="UniProtKB-UniRule"/>
</dbReference>
<dbReference type="InterPro" id="IPR003136">
    <property type="entry name" value="Cytidylate_kin"/>
</dbReference>
<feature type="binding site" evidence="14">
    <location>
        <position position="392"/>
    </location>
    <ligand>
        <name>phosphoenolpyruvate</name>
        <dbReference type="ChEBI" id="CHEBI:58702"/>
    </ligand>
</feature>
<name>A0A917CNK0_9GAMM</name>
<comment type="caution">
    <text evidence="18">The sequence shown here is derived from an EMBL/GenBank/DDBJ whole genome shotgun (WGS) entry which is preliminary data.</text>
</comment>
<feature type="domain" description="Cytidylate kinase" evidence="17">
    <location>
        <begin position="441"/>
        <end position="655"/>
    </location>
</feature>
<feature type="binding site" evidence="14">
    <location>
        <position position="29"/>
    </location>
    <ligand>
        <name>3-phosphoshikimate</name>
        <dbReference type="ChEBI" id="CHEBI:145989"/>
    </ligand>
</feature>